<keyword evidence="2" id="KW-0472">Membrane</keyword>
<dbReference type="EMBL" id="VDMD01000011">
    <property type="protein sequence ID" value="TRM62837.1"/>
    <property type="molecule type" value="Genomic_DNA"/>
</dbReference>
<protein>
    <submittedName>
        <fullName evidence="3">Uncharacterized protein</fullName>
    </submittedName>
</protein>
<keyword evidence="2" id="KW-0812">Transmembrane</keyword>
<evidence type="ECO:0000313" key="3">
    <source>
        <dbReference type="EMBL" id="TRM62837.1"/>
    </source>
</evidence>
<proteinExistence type="predicted"/>
<dbReference type="Proteomes" id="UP000320762">
    <property type="component" value="Unassembled WGS sequence"/>
</dbReference>
<feature type="transmembrane region" description="Helical" evidence="2">
    <location>
        <begin position="55"/>
        <end position="78"/>
    </location>
</feature>
<reference evidence="3 4" key="1">
    <citation type="journal article" date="2019" name="New Phytol.">
        <title>Comparative genomics reveals unique wood-decay strategies and fruiting body development in the Schizophyllaceae.</title>
        <authorList>
            <person name="Almasi E."/>
            <person name="Sahu N."/>
            <person name="Krizsan K."/>
            <person name="Balint B."/>
            <person name="Kovacs G.M."/>
            <person name="Kiss B."/>
            <person name="Cseklye J."/>
            <person name="Drula E."/>
            <person name="Henrissat B."/>
            <person name="Nagy I."/>
            <person name="Chovatia M."/>
            <person name="Adam C."/>
            <person name="LaButti K."/>
            <person name="Lipzen A."/>
            <person name="Riley R."/>
            <person name="Grigoriev I.V."/>
            <person name="Nagy L.G."/>
        </authorList>
    </citation>
    <scope>NUCLEOTIDE SEQUENCE [LARGE SCALE GENOMIC DNA]</scope>
    <source>
        <strain evidence="3 4">NL-1724</strain>
    </source>
</reference>
<organism evidence="3 4">
    <name type="scientific">Schizophyllum amplum</name>
    <dbReference type="NCBI Taxonomy" id="97359"/>
    <lineage>
        <taxon>Eukaryota</taxon>
        <taxon>Fungi</taxon>
        <taxon>Dikarya</taxon>
        <taxon>Basidiomycota</taxon>
        <taxon>Agaricomycotina</taxon>
        <taxon>Agaricomycetes</taxon>
        <taxon>Agaricomycetidae</taxon>
        <taxon>Agaricales</taxon>
        <taxon>Schizophyllaceae</taxon>
        <taxon>Schizophyllum</taxon>
    </lineage>
</organism>
<evidence type="ECO:0000313" key="4">
    <source>
        <dbReference type="Proteomes" id="UP000320762"/>
    </source>
</evidence>
<gene>
    <name evidence="3" type="ORF">BD626DRAFT_569428</name>
</gene>
<accession>A0A550CDI7</accession>
<feature type="compositionally biased region" description="Polar residues" evidence="1">
    <location>
        <begin position="432"/>
        <end position="445"/>
    </location>
</feature>
<feature type="region of interest" description="Disordered" evidence="1">
    <location>
        <begin position="595"/>
        <end position="637"/>
    </location>
</feature>
<feature type="region of interest" description="Disordered" evidence="1">
    <location>
        <begin position="692"/>
        <end position="726"/>
    </location>
</feature>
<keyword evidence="2" id="KW-1133">Transmembrane helix</keyword>
<feature type="transmembrane region" description="Helical" evidence="2">
    <location>
        <begin position="134"/>
        <end position="158"/>
    </location>
</feature>
<feature type="transmembrane region" description="Helical" evidence="2">
    <location>
        <begin position="256"/>
        <end position="279"/>
    </location>
</feature>
<evidence type="ECO:0000256" key="2">
    <source>
        <dbReference type="SAM" id="Phobius"/>
    </source>
</evidence>
<feature type="transmembrane region" description="Helical" evidence="2">
    <location>
        <begin position="211"/>
        <end position="236"/>
    </location>
</feature>
<name>A0A550CDI7_9AGAR</name>
<feature type="transmembrane region" description="Helical" evidence="2">
    <location>
        <begin position="98"/>
        <end position="122"/>
    </location>
</feature>
<keyword evidence="4" id="KW-1185">Reference proteome</keyword>
<dbReference type="AlphaFoldDB" id="A0A550CDI7"/>
<evidence type="ECO:0000256" key="1">
    <source>
        <dbReference type="SAM" id="MobiDB-lite"/>
    </source>
</evidence>
<comment type="caution">
    <text evidence="3">The sequence shown here is derived from an EMBL/GenBank/DDBJ whole genome shotgun (WGS) entry which is preliminary data.</text>
</comment>
<dbReference type="STRING" id="97359.A0A550CDI7"/>
<feature type="region of interest" description="Disordered" evidence="1">
    <location>
        <begin position="360"/>
        <end position="471"/>
    </location>
</feature>
<dbReference type="OrthoDB" id="10637332at2759"/>
<sequence>MLPIPTPPRASSQTAFPDGLIVAGNMSALFFGAQVVLYAFLACTLIKEGRLKSRVMLFTVATLLAALAFSSVVLGTLYAEGERAGLTRGSREDSFAAIDVAINVVARISLLATQVIIVWRAWILWSTNVGVRIALSLLVFASCATTVVSMGLCFVAVFSTSDVPGGALAMLVPLLVINTACVVATGMRVWSDQKERILDRPHAVPHWHRTAHLAVFFIDSGALLGAFLVLFLAADVATGDTGVSEASNSSGSVVRLYRTVVGAASGVAGIYGTMILMLVARRASTADILVDDDMRYAPDGHPLASSASCEKDDKWKPEKDAWIRNKSIWGRGEKTSSDRDTISTVDELPRYSRHMRDAKAFFGMDHSTGDDKRTQGERPISRQGAKSPVEDRPGSTHDHQVPPPSWDNPSHRSRLPLRQPTRPLHVERSSGDPHSTMRTSEQESSPGRDQRTKLAPSSERQTADVMSSGAEQNIVEVSANASNDSLFSGWRIDAPMSLRPLLVPPAPRSPASRTPTSSSSTRTAQSTARSSRSRTSAAPSSSRTANSVKRLSPPYGSLYAASPLYSIRELPPPPPPESEADAFESTYVHAPESTYTLAPESIAPSPQSSAESIVEPPNAWRWPGPNPSSRTPYPYYDNTPYRNNALSRSAVSNLSSPSTYSVDSMALAIRDAADPLELYGNYVWGLKVAAGEEREEVQRRDNSAAERRDSALRVGRSHEPRHDKGP</sequence>
<feature type="compositionally biased region" description="Low complexity" evidence="1">
    <location>
        <begin position="509"/>
        <end position="545"/>
    </location>
</feature>
<feature type="compositionally biased region" description="Basic and acidic residues" evidence="1">
    <location>
        <begin position="367"/>
        <end position="380"/>
    </location>
</feature>
<feature type="transmembrane region" description="Helical" evidence="2">
    <location>
        <begin position="170"/>
        <end position="190"/>
    </location>
</feature>
<feature type="transmembrane region" description="Helical" evidence="2">
    <location>
        <begin position="20"/>
        <end position="43"/>
    </location>
</feature>
<feature type="region of interest" description="Disordered" evidence="1">
    <location>
        <begin position="499"/>
        <end position="555"/>
    </location>
</feature>
<feature type="compositionally biased region" description="Basic and acidic residues" evidence="1">
    <location>
        <begin position="388"/>
        <end position="400"/>
    </location>
</feature>